<sequence length="77" mass="8465">MGTPVENLIKVGNKCYWLDPAANEMKKAARKKALKRLFTIISINGDTEGKYKSDDDIVLISDGCTESEVFASELVIA</sequence>
<dbReference type="AlphaFoldDB" id="A0A9D9DL12"/>
<reference evidence="1" key="1">
    <citation type="submission" date="2020-10" db="EMBL/GenBank/DDBJ databases">
        <authorList>
            <person name="Gilroy R."/>
        </authorList>
    </citation>
    <scope>NUCLEOTIDE SEQUENCE</scope>
    <source>
        <strain evidence="1">11159</strain>
    </source>
</reference>
<dbReference type="Proteomes" id="UP000823613">
    <property type="component" value="Unassembled WGS sequence"/>
</dbReference>
<name>A0A9D9DL12_9BACL</name>
<protein>
    <submittedName>
        <fullName evidence="1">Uncharacterized protein</fullName>
    </submittedName>
</protein>
<gene>
    <name evidence="1" type="ORF">IAC58_00255</name>
</gene>
<dbReference type="EMBL" id="JADIMY010000002">
    <property type="protein sequence ID" value="MBO8426989.1"/>
    <property type="molecule type" value="Genomic_DNA"/>
</dbReference>
<evidence type="ECO:0000313" key="1">
    <source>
        <dbReference type="EMBL" id="MBO8426989.1"/>
    </source>
</evidence>
<accession>A0A9D9DL12</accession>
<evidence type="ECO:0000313" key="2">
    <source>
        <dbReference type="Proteomes" id="UP000823613"/>
    </source>
</evidence>
<comment type="caution">
    <text evidence="1">The sequence shown here is derived from an EMBL/GenBank/DDBJ whole genome shotgun (WGS) entry which is preliminary data.</text>
</comment>
<proteinExistence type="predicted"/>
<reference evidence="1" key="2">
    <citation type="journal article" date="2021" name="PeerJ">
        <title>Extensive microbial diversity within the chicken gut microbiome revealed by metagenomics and culture.</title>
        <authorList>
            <person name="Gilroy R."/>
            <person name="Ravi A."/>
            <person name="Getino M."/>
            <person name="Pursley I."/>
            <person name="Horton D.L."/>
            <person name="Alikhan N.F."/>
            <person name="Baker D."/>
            <person name="Gharbi K."/>
            <person name="Hall N."/>
            <person name="Watson M."/>
            <person name="Adriaenssens E.M."/>
            <person name="Foster-Nyarko E."/>
            <person name="Jarju S."/>
            <person name="Secka A."/>
            <person name="Antonio M."/>
            <person name="Oren A."/>
            <person name="Chaudhuri R.R."/>
            <person name="La Ragione R."/>
            <person name="Hildebrand F."/>
            <person name="Pallen M.J."/>
        </authorList>
    </citation>
    <scope>NUCLEOTIDE SEQUENCE</scope>
    <source>
        <strain evidence="1">11159</strain>
    </source>
</reference>
<organism evidence="1 2">
    <name type="scientific">Candidatus Onthovivens merdipullorum</name>
    <dbReference type="NCBI Taxonomy" id="2840889"/>
    <lineage>
        <taxon>Bacteria</taxon>
        <taxon>Bacillati</taxon>
        <taxon>Bacillota</taxon>
        <taxon>Bacilli</taxon>
        <taxon>Bacillales</taxon>
        <taxon>Candidatus Onthovivens</taxon>
    </lineage>
</organism>